<organism evidence="9 10">
    <name type="scientific">Brevibacterium ammoniilyticum</name>
    <dbReference type="NCBI Taxonomy" id="1046555"/>
    <lineage>
        <taxon>Bacteria</taxon>
        <taxon>Bacillati</taxon>
        <taxon>Actinomycetota</taxon>
        <taxon>Actinomycetes</taxon>
        <taxon>Micrococcales</taxon>
        <taxon>Brevibacteriaceae</taxon>
        <taxon>Brevibacterium</taxon>
    </lineage>
</organism>
<dbReference type="SUPFAM" id="SSF88723">
    <property type="entry name" value="PIN domain-like"/>
    <property type="match status" value="1"/>
</dbReference>
<dbReference type="PANTHER" id="PTHR33653:SF1">
    <property type="entry name" value="RIBONUCLEASE VAPC2"/>
    <property type="match status" value="1"/>
</dbReference>
<accession>A0ABP9U3I0</accession>
<keyword evidence="2" id="KW-1277">Toxin-antitoxin system</keyword>
<evidence type="ECO:0000256" key="6">
    <source>
        <dbReference type="ARBA" id="ARBA00022842"/>
    </source>
</evidence>
<comment type="caution">
    <text evidence="9">The sequence shown here is derived from an EMBL/GenBank/DDBJ whole genome shotgun (WGS) entry which is preliminary data.</text>
</comment>
<evidence type="ECO:0000256" key="2">
    <source>
        <dbReference type="ARBA" id="ARBA00022649"/>
    </source>
</evidence>
<evidence type="ECO:0000313" key="9">
    <source>
        <dbReference type="EMBL" id="GAA5340764.1"/>
    </source>
</evidence>
<sequence>MKYLLDTNIISDARRKGPSPVTGWLSTQRIRDLAISAITLLEIDVGVRLKERKDPQAGAVLRHWFDHQVREAFVGRVLSIDEAVAMRASQLHVPDPMPDMDSLIAATALEHSLTLVTRNTADFERTGATLLNPWDG</sequence>
<dbReference type="InterPro" id="IPR002716">
    <property type="entry name" value="PIN_dom"/>
</dbReference>
<evidence type="ECO:0000256" key="4">
    <source>
        <dbReference type="ARBA" id="ARBA00022723"/>
    </source>
</evidence>
<proteinExistence type="inferred from homology"/>
<dbReference type="PANTHER" id="PTHR33653">
    <property type="entry name" value="RIBONUCLEASE VAPC2"/>
    <property type="match status" value="1"/>
</dbReference>
<dbReference type="Proteomes" id="UP001498935">
    <property type="component" value="Unassembled WGS sequence"/>
</dbReference>
<keyword evidence="4" id="KW-0479">Metal-binding</keyword>
<dbReference type="InterPro" id="IPR029060">
    <property type="entry name" value="PIN-like_dom_sf"/>
</dbReference>
<dbReference type="CDD" id="cd18746">
    <property type="entry name" value="PIN_VapC4-5_FitB-like"/>
    <property type="match status" value="1"/>
</dbReference>
<dbReference type="EMBL" id="BAABNP010000006">
    <property type="protein sequence ID" value="GAA5340764.1"/>
    <property type="molecule type" value="Genomic_DNA"/>
</dbReference>
<reference evidence="9 10" key="1">
    <citation type="submission" date="2024-02" db="EMBL/GenBank/DDBJ databases">
        <title>Characterization of antibiotic resistant novel bacterial strains and their environmental applications.</title>
        <authorList>
            <person name="Manzoor S."/>
            <person name="Abbas S."/>
            <person name="Arshad M."/>
            <person name="Li W.J."/>
            <person name="Ahmed I."/>
        </authorList>
    </citation>
    <scope>NUCLEOTIDE SEQUENCE [LARGE SCALE GENOMIC DNA]</scope>
    <source>
        <strain evidence="9 10">KACC 15558</strain>
    </source>
</reference>
<dbReference type="InterPro" id="IPR050556">
    <property type="entry name" value="Type_II_TA_system_RNase"/>
</dbReference>
<name>A0ABP9U3I0_9MICO</name>
<evidence type="ECO:0000256" key="1">
    <source>
        <dbReference type="ARBA" id="ARBA00001946"/>
    </source>
</evidence>
<comment type="similarity">
    <text evidence="7">Belongs to the PINc/VapC protein family.</text>
</comment>
<comment type="cofactor">
    <cofactor evidence="1">
        <name>Mg(2+)</name>
        <dbReference type="ChEBI" id="CHEBI:18420"/>
    </cofactor>
</comment>
<dbReference type="RefSeq" id="WP_342038029.1">
    <property type="nucleotide sequence ID" value="NZ_BAABBK010000005.1"/>
</dbReference>
<feature type="domain" description="PIN" evidence="8">
    <location>
        <begin position="3"/>
        <end position="126"/>
    </location>
</feature>
<evidence type="ECO:0000256" key="7">
    <source>
        <dbReference type="ARBA" id="ARBA00038093"/>
    </source>
</evidence>
<keyword evidence="3" id="KW-0540">Nuclease</keyword>
<keyword evidence="6" id="KW-0460">Magnesium</keyword>
<dbReference type="Gene3D" id="3.40.50.1010">
    <property type="entry name" value="5'-nuclease"/>
    <property type="match status" value="1"/>
</dbReference>
<gene>
    <name evidence="9" type="ORF">KACC15558_18040</name>
</gene>
<protein>
    <submittedName>
        <fullName evidence="9">Type II toxin-antitoxin system VapC family toxin</fullName>
    </submittedName>
</protein>
<keyword evidence="10" id="KW-1185">Reference proteome</keyword>
<dbReference type="Pfam" id="PF01850">
    <property type="entry name" value="PIN"/>
    <property type="match status" value="1"/>
</dbReference>
<evidence type="ECO:0000256" key="5">
    <source>
        <dbReference type="ARBA" id="ARBA00022801"/>
    </source>
</evidence>
<evidence type="ECO:0000259" key="8">
    <source>
        <dbReference type="Pfam" id="PF01850"/>
    </source>
</evidence>
<evidence type="ECO:0000313" key="10">
    <source>
        <dbReference type="Proteomes" id="UP001498935"/>
    </source>
</evidence>
<evidence type="ECO:0000256" key="3">
    <source>
        <dbReference type="ARBA" id="ARBA00022722"/>
    </source>
</evidence>
<keyword evidence="5" id="KW-0378">Hydrolase</keyword>